<proteinExistence type="predicted"/>
<dbReference type="AlphaFoldDB" id="A0A919E7C7"/>
<dbReference type="PANTHER" id="PTHR12788:SF10">
    <property type="entry name" value="PROTEIN-TYROSINE SULFOTRANSFERASE"/>
    <property type="match status" value="1"/>
</dbReference>
<keyword evidence="2" id="KW-0802">TPR repeat</keyword>
<evidence type="ECO:0000256" key="2">
    <source>
        <dbReference type="PROSITE-ProRule" id="PRU00339"/>
    </source>
</evidence>
<sequence length="552" mass="62595">MQTGGKMTGKTPTLSRSDIGRLLNRGYSAFRQGAYNETAAVCKTILQAYPKTKEAHFLMGLLGLEKRQFGIARDAFKNVVVLDETHTPAWAQLARVFVNLGQYSNANKALDRAIKLGTDDPLVEDVIGTVYSLLGDQTKALEWYDRANAHSPTSMFELSRAKSLTFLGRIQEARTALTRFLEAYPDVSQGHWMLARLEKVTDDTHVAEMEELLKKLGNNDHHQAMLSYALGKEYEDLSQPDKAFEAYSRGAAARRREVPYNEQSEDALYKSLPQLYSRDWYDNQTEEEGGQGFDDRSPIFIIGQPRTGTTLVERIITAHSEVHSAGELQQFGMAIKRMTGITTPGPVGLEGMTSAVSLNLETLGKLYIETSQMMRGQEPHFVDKMPINYLYAPLIAKSLPNAKIIHITRDPADSCFASFKQLFADAYFHSYDQEEMARHHLRYRELMKHWRALLGDRMLEVSYEDVVSDLEGQARRIINYLDLDWQDACAKFHKQTGAVTTASAVQVREKAHTRSVGLWRQYQEHLGPMLRALKYNVEEKEQQSGYKNQKSE</sequence>
<dbReference type="SMART" id="SM00028">
    <property type="entry name" value="TPR"/>
    <property type="match status" value="5"/>
</dbReference>
<dbReference type="EMBL" id="BNCI01000002">
    <property type="protein sequence ID" value="GHF26181.1"/>
    <property type="molecule type" value="Genomic_DNA"/>
</dbReference>
<dbReference type="PANTHER" id="PTHR12788">
    <property type="entry name" value="PROTEIN-TYROSINE SULFOTRANSFERASE 2"/>
    <property type="match status" value="1"/>
</dbReference>
<dbReference type="Gene3D" id="3.40.50.300">
    <property type="entry name" value="P-loop containing nucleotide triphosphate hydrolases"/>
    <property type="match status" value="1"/>
</dbReference>
<gene>
    <name evidence="3" type="ORF">GCM10017044_21340</name>
</gene>
<keyword evidence="1" id="KW-0808">Transferase</keyword>
<organism evidence="3 4">
    <name type="scientific">Kordiimonas sediminis</name>
    <dbReference type="NCBI Taxonomy" id="1735581"/>
    <lineage>
        <taxon>Bacteria</taxon>
        <taxon>Pseudomonadati</taxon>
        <taxon>Pseudomonadota</taxon>
        <taxon>Alphaproteobacteria</taxon>
        <taxon>Kordiimonadales</taxon>
        <taxon>Kordiimonadaceae</taxon>
        <taxon>Kordiimonas</taxon>
    </lineage>
</organism>
<accession>A0A919E7C7</accession>
<comment type="caution">
    <text evidence="3">The sequence shown here is derived from an EMBL/GenBank/DDBJ whole genome shotgun (WGS) entry which is preliminary data.</text>
</comment>
<dbReference type="InterPro" id="IPR019734">
    <property type="entry name" value="TPR_rpt"/>
</dbReference>
<feature type="repeat" description="TPR" evidence="2">
    <location>
        <begin position="87"/>
        <end position="120"/>
    </location>
</feature>
<reference evidence="3" key="2">
    <citation type="submission" date="2020-09" db="EMBL/GenBank/DDBJ databases">
        <authorList>
            <person name="Sun Q."/>
            <person name="Kim S."/>
        </authorList>
    </citation>
    <scope>NUCLEOTIDE SEQUENCE</scope>
    <source>
        <strain evidence="3">KCTC 42590</strain>
    </source>
</reference>
<reference evidence="3" key="1">
    <citation type="journal article" date="2014" name="Int. J. Syst. Evol. Microbiol.">
        <title>Complete genome sequence of Corynebacterium casei LMG S-19264T (=DSM 44701T), isolated from a smear-ripened cheese.</title>
        <authorList>
            <consortium name="US DOE Joint Genome Institute (JGI-PGF)"/>
            <person name="Walter F."/>
            <person name="Albersmeier A."/>
            <person name="Kalinowski J."/>
            <person name="Ruckert C."/>
        </authorList>
    </citation>
    <scope>NUCLEOTIDE SEQUENCE</scope>
    <source>
        <strain evidence="3">KCTC 42590</strain>
    </source>
</reference>
<dbReference type="GO" id="GO:0008476">
    <property type="term" value="F:protein-tyrosine sulfotransferase activity"/>
    <property type="evidence" value="ECO:0007669"/>
    <property type="project" value="InterPro"/>
</dbReference>
<keyword evidence="4" id="KW-1185">Reference proteome</keyword>
<protein>
    <recommendedName>
        <fullName evidence="5">Sulfotransferase family protein</fullName>
    </recommendedName>
</protein>
<dbReference type="PROSITE" id="PS50005">
    <property type="entry name" value="TPR"/>
    <property type="match status" value="1"/>
</dbReference>
<dbReference type="Pfam" id="PF13469">
    <property type="entry name" value="Sulfotransfer_3"/>
    <property type="match status" value="1"/>
</dbReference>
<dbReference type="SUPFAM" id="SSF52540">
    <property type="entry name" value="P-loop containing nucleoside triphosphate hydrolases"/>
    <property type="match status" value="1"/>
</dbReference>
<evidence type="ECO:0000313" key="3">
    <source>
        <dbReference type="EMBL" id="GHF26181.1"/>
    </source>
</evidence>
<name>A0A919E7C7_9PROT</name>
<dbReference type="InterPro" id="IPR011990">
    <property type="entry name" value="TPR-like_helical_dom_sf"/>
</dbReference>
<dbReference type="Proteomes" id="UP000630923">
    <property type="component" value="Unassembled WGS sequence"/>
</dbReference>
<dbReference type="InterPro" id="IPR026634">
    <property type="entry name" value="TPST-like"/>
</dbReference>
<dbReference type="Gene3D" id="1.25.40.10">
    <property type="entry name" value="Tetratricopeptide repeat domain"/>
    <property type="match status" value="1"/>
</dbReference>
<dbReference type="InterPro" id="IPR027417">
    <property type="entry name" value="P-loop_NTPase"/>
</dbReference>
<evidence type="ECO:0000313" key="4">
    <source>
        <dbReference type="Proteomes" id="UP000630923"/>
    </source>
</evidence>
<dbReference type="Pfam" id="PF13432">
    <property type="entry name" value="TPR_16"/>
    <property type="match status" value="2"/>
</dbReference>
<evidence type="ECO:0000256" key="1">
    <source>
        <dbReference type="ARBA" id="ARBA00022679"/>
    </source>
</evidence>
<evidence type="ECO:0008006" key="5">
    <source>
        <dbReference type="Google" id="ProtNLM"/>
    </source>
</evidence>
<dbReference type="SUPFAM" id="SSF48452">
    <property type="entry name" value="TPR-like"/>
    <property type="match status" value="2"/>
</dbReference>